<keyword evidence="6 8" id="KW-1133">Transmembrane helix</keyword>
<dbReference type="Proteomes" id="UP000002508">
    <property type="component" value="Chromosome"/>
</dbReference>
<accession>B8G742</accession>
<proteinExistence type="inferred from homology"/>
<keyword evidence="7 8" id="KW-0472">Membrane</keyword>
<feature type="transmembrane region" description="Helical" evidence="8">
    <location>
        <begin position="100"/>
        <end position="117"/>
    </location>
</feature>
<comment type="subcellular location">
    <subcellularLocation>
        <location evidence="1 8">Cell membrane</location>
        <topology evidence="1 8">Multi-pass membrane protein</topology>
    </subcellularLocation>
</comment>
<evidence type="ECO:0000313" key="9">
    <source>
        <dbReference type="EMBL" id="ACL23999.1"/>
    </source>
</evidence>
<evidence type="ECO:0000256" key="1">
    <source>
        <dbReference type="ARBA" id="ARBA00004651"/>
    </source>
</evidence>
<feature type="transmembrane region" description="Helical" evidence="8">
    <location>
        <begin position="138"/>
        <end position="171"/>
    </location>
</feature>
<name>B8G742_CHLAD</name>
<reference evidence="9" key="1">
    <citation type="submission" date="2008-12" db="EMBL/GenBank/DDBJ databases">
        <title>Complete sequence of Chloroflexus aggregans DSM 9485.</title>
        <authorList>
            <consortium name="US DOE Joint Genome Institute"/>
            <person name="Lucas S."/>
            <person name="Copeland A."/>
            <person name="Lapidus A."/>
            <person name="Glavina del Rio T."/>
            <person name="Dalin E."/>
            <person name="Tice H."/>
            <person name="Pitluck S."/>
            <person name="Foster B."/>
            <person name="Larimer F."/>
            <person name="Land M."/>
            <person name="Hauser L."/>
            <person name="Kyrpides N."/>
            <person name="Mikhailova N."/>
            <person name="Bryant D."/>
            <person name="Richardson P."/>
        </authorList>
    </citation>
    <scope>NUCLEOTIDE SEQUENCE</scope>
    <source>
        <strain evidence="9">DSM 9485</strain>
    </source>
</reference>
<dbReference type="STRING" id="326427.Cagg_1085"/>
<organism evidence="9 10">
    <name type="scientific">Chloroflexus aggregans (strain MD-66 / DSM 9485)</name>
    <dbReference type="NCBI Taxonomy" id="326427"/>
    <lineage>
        <taxon>Bacteria</taxon>
        <taxon>Bacillati</taxon>
        <taxon>Chloroflexota</taxon>
        <taxon>Chloroflexia</taxon>
        <taxon>Chloroflexales</taxon>
        <taxon>Chloroflexineae</taxon>
        <taxon>Chloroflexaceae</taxon>
        <taxon>Chloroflexus</taxon>
    </lineage>
</organism>
<feature type="transmembrane region" description="Helical" evidence="8">
    <location>
        <begin position="191"/>
        <end position="221"/>
    </location>
</feature>
<evidence type="ECO:0000256" key="2">
    <source>
        <dbReference type="ARBA" id="ARBA00009142"/>
    </source>
</evidence>
<evidence type="ECO:0000256" key="4">
    <source>
        <dbReference type="ARBA" id="ARBA00022475"/>
    </source>
</evidence>
<dbReference type="HOGENOM" id="CLU_045498_7_0_0"/>
<feature type="transmembrane region" description="Helical" evidence="8">
    <location>
        <begin position="74"/>
        <end position="94"/>
    </location>
</feature>
<keyword evidence="5 8" id="KW-0812">Transmembrane</keyword>
<dbReference type="Pfam" id="PF01925">
    <property type="entry name" value="TauE"/>
    <property type="match status" value="1"/>
</dbReference>
<dbReference type="PANTHER" id="PTHR30269:SF0">
    <property type="entry name" value="MEMBRANE TRANSPORTER PROTEIN YFCA-RELATED"/>
    <property type="match status" value="1"/>
</dbReference>
<dbReference type="EMBL" id="CP001337">
    <property type="protein sequence ID" value="ACL23999.1"/>
    <property type="molecule type" value="Genomic_DNA"/>
</dbReference>
<dbReference type="GO" id="GO:0005886">
    <property type="term" value="C:plasma membrane"/>
    <property type="evidence" value="ECO:0007669"/>
    <property type="project" value="UniProtKB-SubCell"/>
</dbReference>
<evidence type="ECO:0000256" key="5">
    <source>
        <dbReference type="ARBA" id="ARBA00022692"/>
    </source>
</evidence>
<feature type="transmembrane region" description="Helical" evidence="8">
    <location>
        <begin position="31"/>
        <end position="53"/>
    </location>
</feature>
<dbReference type="OrthoDB" id="9807082at2"/>
<keyword evidence="3" id="KW-0813">Transport</keyword>
<dbReference type="KEGG" id="cag:Cagg_1085"/>
<keyword evidence="4 8" id="KW-1003">Cell membrane</keyword>
<dbReference type="AlphaFoldDB" id="B8G742"/>
<evidence type="ECO:0000256" key="6">
    <source>
        <dbReference type="ARBA" id="ARBA00022989"/>
    </source>
</evidence>
<evidence type="ECO:0000256" key="7">
    <source>
        <dbReference type="ARBA" id="ARBA00023136"/>
    </source>
</evidence>
<comment type="similarity">
    <text evidence="2 8">Belongs to the 4-toluene sulfonate uptake permease (TSUP) (TC 2.A.102) family.</text>
</comment>
<dbReference type="PANTHER" id="PTHR30269">
    <property type="entry name" value="TRANSMEMBRANE PROTEIN YFCA"/>
    <property type="match status" value="1"/>
</dbReference>
<dbReference type="InterPro" id="IPR052017">
    <property type="entry name" value="TSUP"/>
</dbReference>
<protein>
    <recommendedName>
        <fullName evidence="8">Probable membrane transporter protein</fullName>
    </recommendedName>
</protein>
<sequence length="253" mass="26582">MELFDLALIFTAALLAGALNAIAGGGSFFSFPALLVAGVSPIVANATNALALWPGTLASVGAYRRELSGQRNDIWLFSGLSLIGGLLGALLLLATDEQRFTALIPYLLLFATLIFTFSPQITTVAQRLVGHGSRQQRLLVTVVYFAIAIYGGFFGAGLGILTLAALALLGHDNIHRMNALKTLQAALVNGIAVATFVATGLIAWLPALIMTIGAIAGGYGGAAIARRIDARRVRTVVVWISIGLTVWFFVRAS</sequence>
<evidence type="ECO:0000313" key="10">
    <source>
        <dbReference type="Proteomes" id="UP000002508"/>
    </source>
</evidence>
<evidence type="ECO:0000256" key="8">
    <source>
        <dbReference type="RuleBase" id="RU363041"/>
    </source>
</evidence>
<evidence type="ECO:0000256" key="3">
    <source>
        <dbReference type="ARBA" id="ARBA00022448"/>
    </source>
</evidence>
<dbReference type="eggNOG" id="COG0730">
    <property type="taxonomic scope" value="Bacteria"/>
</dbReference>
<dbReference type="InterPro" id="IPR002781">
    <property type="entry name" value="TM_pro_TauE-like"/>
</dbReference>
<gene>
    <name evidence="9" type="ordered locus">Cagg_1085</name>
</gene>
<feature type="transmembrane region" description="Helical" evidence="8">
    <location>
        <begin position="233"/>
        <end position="250"/>
    </location>
</feature>
<keyword evidence="10" id="KW-1185">Reference proteome</keyword>
<dbReference type="RefSeq" id="WP_012616363.1">
    <property type="nucleotide sequence ID" value="NC_011831.1"/>
</dbReference>